<keyword evidence="1" id="KW-0812">Transmembrane</keyword>
<dbReference type="EMBL" id="AOMA01000112">
    <property type="protein sequence ID" value="EMA36813.1"/>
    <property type="molecule type" value="Genomic_DNA"/>
</dbReference>
<organism evidence="2 3">
    <name type="scientific">Halobiforma nitratireducens JCM 10879</name>
    <dbReference type="NCBI Taxonomy" id="1227454"/>
    <lineage>
        <taxon>Archaea</taxon>
        <taxon>Methanobacteriati</taxon>
        <taxon>Methanobacteriota</taxon>
        <taxon>Stenosarchaea group</taxon>
        <taxon>Halobacteria</taxon>
        <taxon>Halobacteriales</taxon>
        <taxon>Natrialbaceae</taxon>
        <taxon>Halobiforma</taxon>
    </lineage>
</organism>
<evidence type="ECO:0000313" key="3">
    <source>
        <dbReference type="Proteomes" id="UP000011607"/>
    </source>
</evidence>
<reference evidence="2 3" key="1">
    <citation type="journal article" date="2014" name="PLoS Genet.">
        <title>Phylogenetically driven sequencing of extremely halophilic archaea reveals strategies for static and dynamic osmo-response.</title>
        <authorList>
            <person name="Becker E.A."/>
            <person name="Seitzer P.M."/>
            <person name="Tritt A."/>
            <person name="Larsen D."/>
            <person name="Krusor M."/>
            <person name="Yao A.I."/>
            <person name="Wu D."/>
            <person name="Madern D."/>
            <person name="Eisen J.A."/>
            <person name="Darling A.E."/>
            <person name="Facciotti M.T."/>
        </authorList>
    </citation>
    <scope>NUCLEOTIDE SEQUENCE [LARGE SCALE GENOMIC DNA]</scope>
    <source>
        <strain evidence="2 3">JCM 10879</strain>
    </source>
</reference>
<gene>
    <name evidence="2" type="ORF">C446_11412</name>
</gene>
<proteinExistence type="predicted"/>
<feature type="transmembrane region" description="Helical" evidence="1">
    <location>
        <begin position="75"/>
        <end position="95"/>
    </location>
</feature>
<evidence type="ECO:0000256" key="1">
    <source>
        <dbReference type="SAM" id="Phobius"/>
    </source>
</evidence>
<keyword evidence="3" id="KW-1185">Reference proteome</keyword>
<protein>
    <submittedName>
        <fullName evidence="2">Uncharacterized protein</fullName>
    </submittedName>
</protein>
<comment type="caution">
    <text evidence="2">The sequence shown here is derived from an EMBL/GenBank/DDBJ whole genome shotgun (WGS) entry which is preliminary data.</text>
</comment>
<keyword evidence="1" id="KW-0472">Membrane</keyword>
<accession>M0LUG4</accession>
<name>M0LUG4_9EURY</name>
<dbReference type="Proteomes" id="UP000011607">
    <property type="component" value="Unassembled WGS sequence"/>
</dbReference>
<keyword evidence="1" id="KW-1133">Transmembrane helix</keyword>
<dbReference type="eggNOG" id="arCOG10814">
    <property type="taxonomic scope" value="Archaea"/>
</dbReference>
<sequence>MDVEDTNRRPVTHFELEYYDKLLIAIVASLGLGMVIGLTSSVAFISGLAAGALFATVFVYEAMFRNPPLPPESTGARAAAVVWHAFLVVVVAAAVV</sequence>
<evidence type="ECO:0000313" key="2">
    <source>
        <dbReference type="EMBL" id="EMA36813.1"/>
    </source>
</evidence>
<dbReference type="InterPro" id="IPR058328">
    <property type="entry name" value="DUF8015"/>
</dbReference>
<dbReference type="Pfam" id="PF26047">
    <property type="entry name" value="DUF8015"/>
    <property type="match status" value="1"/>
</dbReference>
<feature type="transmembrane region" description="Helical" evidence="1">
    <location>
        <begin position="42"/>
        <end position="63"/>
    </location>
</feature>
<dbReference type="AlphaFoldDB" id="M0LUG4"/>
<feature type="transmembrane region" description="Helical" evidence="1">
    <location>
        <begin position="18"/>
        <end position="36"/>
    </location>
</feature>